<dbReference type="RefSeq" id="WP_184391948.1">
    <property type="nucleotide sequence ID" value="NZ_BAAAJD010000042.1"/>
</dbReference>
<feature type="region of interest" description="Disordered" evidence="1">
    <location>
        <begin position="1"/>
        <end position="36"/>
    </location>
</feature>
<reference evidence="2 3" key="1">
    <citation type="submission" date="2020-08" db="EMBL/GenBank/DDBJ databases">
        <title>Sequencing the genomes of 1000 actinobacteria strains.</title>
        <authorList>
            <person name="Klenk H.-P."/>
        </authorList>
    </citation>
    <scope>NUCLEOTIDE SEQUENCE [LARGE SCALE GENOMIC DNA]</scope>
    <source>
        <strain evidence="2 3">DSM 44551</strain>
    </source>
</reference>
<protein>
    <submittedName>
        <fullName evidence="2">Uncharacterized protein</fullName>
    </submittedName>
</protein>
<keyword evidence="3" id="KW-1185">Reference proteome</keyword>
<dbReference type="Gene3D" id="1.25.10.10">
    <property type="entry name" value="Leucine-rich Repeat Variant"/>
    <property type="match status" value="1"/>
</dbReference>
<dbReference type="InterPro" id="IPR011989">
    <property type="entry name" value="ARM-like"/>
</dbReference>
<dbReference type="Proteomes" id="UP000572635">
    <property type="component" value="Unassembled WGS sequence"/>
</dbReference>
<comment type="caution">
    <text evidence="2">The sequence shown here is derived from an EMBL/GenBank/DDBJ whole genome shotgun (WGS) entry which is preliminary data.</text>
</comment>
<organism evidence="2 3">
    <name type="scientific">Nocardiopsis composta</name>
    <dbReference type="NCBI Taxonomy" id="157465"/>
    <lineage>
        <taxon>Bacteria</taxon>
        <taxon>Bacillati</taxon>
        <taxon>Actinomycetota</taxon>
        <taxon>Actinomycetes</taxon>
        <taxon>Streptosporangiales</taxon>
        <taxon>Nocardiopsidaceae</taxon>
        <taxon>Nocardiopsis</taxon>
    </lineage>
</organism>
<evidence type="ECO:0000313" key="3">
    <source>
        <dbReference type="Proteomes" id="UP000572635"/>
    </source>
</evidence>
<gene>
    <name evidence="2" type="ORF">HDA36_002457</name>
</gene>
<sequence>MRAKIASNRHMPEDLIDSLSHDEHDAVVSSAAGNPRCPASALRRLLEYPWDQVREKARRQLAERDLPEEHESGGEEPSR</sequence>
<dbReference type="EMBL" id="JACHDB010000001">
    <property type="protein sequence ID" value="MBB5432373.1"/>
    <property type="molecule type" value="Genomic_DNA"/>
</dbReference>
<accession>A0A7W8QKZ9</accession>
<evidence type="ECO:0000313" key="2">
    <source>
        <dbReference type="EMBL" id="MBB5432373.1"/>
    </source>
</evidence>
<proteinExistence type="predicted"/>
<dbReference type="AlphaFoldDB" id="A0A7W8QKZ9"/>
<name>A0A7W8QKZ9_9ACTN</name>
<feature type="region of interest" description="Disordered" evidence="1">
    <location>
        <begin position="59"/>
        <end position="79"/>
    </location>
</feature>
<evidence type="ECO:0000256" key="1">
    <source>
        <dbReference type="SAM" id="MobiDB-lite"/>
    </source>
</evidence>